<reference evidence="2 3" key="1">
    <citation type="journal article" date="2016" name="Mol. Biol. Evol.">
        <title>Comparative Genomics of Early-Diverging Mushroom-Forming Fungi Provides Insights into the Origins of Lignocellulose Decay Capabilities.</title>
        <authorList>
            <person name="Nagy L.G."/>
            <person name="Riley R."/>
            <person name="Tritt A."/>
            <person name="Adam C."/>
            <person name="Daum C."/>
            <person name="Floudas D."/>
            <person name="Sun H."/>
            <person name="Yadav J.S."/>
            <person name="Pangilinan J."/>
            <person name="Larsson K.H."/>
            <person name="Matsuura K."/>
            <person name="Barry K."/>
            <person name="Labutti K."/>
            <person name="Kuo R."/>
            <person name="Ohm R.A."/>
            <person name="Bhattacharya S.S."/>
            <person name="Shirouzu T."/>
            <person name="Yoshinaga Y."/>
            <person name="Martin F.M."/>
            <person name="Grigoriev I.V."/>
            <person name="Hibbett D.S."/>
        </authorList>
    </citation>
    <scope>NUCLEOTIDE SEQUENCE [LARGE SCALE GENOMIC DNA]</scope>
    <source>
        <strain evidence="2 3">HHB12733</strain>
    </source>
</reference>
<proteinExistence type="predicted"/>
<evidence type="ECO:0000313" key="2">
    <source>
        <dbReference type="EMBL" id="KZT61009.1"/>
    </source>
</evidence>
<dbReference type="AlphaFoldDB" id="A0A165IUW5"/>
<dbReference type="Proteomes" id="UP000076842">
    <property type="component" value="Unassembled WGS sequence"/>
</dbReference>
<dbReference type="STRING" id="1353952.A0A165IUW5"/>
<dbReference type="InParanoid" id="A0A165IUW5"/>
<accession>A0A165IUW5</accession>
<dbReference type="GO" id="GO:0005524">
    <property type="term" value="F:ATP binding"/>
    <property type="evidence" value="ECO:0007669"/>
    <property type="project" value="InterPro"/>
</dbReference>
<name>A0A165IUW5_9BASI</name>
<dbReference type="EMBL" id="KV423926">
    <property type="protein sequence ID" value="KZT61009.1"/>
    <property type="molecule type" value="Genomic_DNA"/>
</dbReference>
<dbReference type="GO" id="GO:0004672">
    <property type="term" value="F:protein kinase activity"/>
    <property type="evidence" value="ECO:0007669"/>
    <property type="project" value="InterPro"/>
</dbReference>
<dbReference type="SUPFAM" id="SSF56112">
    <property type="entry name" value="Protein kinase-like (PK-like)"/>
    <property type="match status" value="1"/>
</dbReference>
<organism evidence="2 3">
    <name type="scientific">Calocera cornea HHB12733</name>
    <dbReference type="NCBI Taxonomy" id="1353952"/>
    <lineage>
        <taxon>Eukaryota</taxon>
        <taxon>Fungi</taxon>
        <taxon>Dikarya</taxon>
        <taxon>Basidiomycota</taxon>
        <taxon>Agaricomycotina</taxon>
        <taxon>Dacrymycetes</taxon>
        <taxon>Dacrymycetales</taxon>
        <taxon>Dacrymycetaceae</taxon>
        <taxon>Calocera</taxon>
    </lineage>
</organism>
<dbReference type="InterPro" id="IPR011009">
    <property type="entry name" value="Kinase-like_dom_sf"/>
</dbReference>
<feature type="domain" description="Protein kinase" evidence="1">
    <location>
        <begin position="1"/>
        <end position="77"/>
    </location>
</feature>
<protein>
    <recommendedName>
        <fullName evidence="1">Protein kinase domain-containing protein</fullName>
    </recommendedName>
</protein>
<dbReference type="PROSITE" id="PS50011">
    <property type="entry name" value="PROTEIN_KINASE_DOM"/>
    <property type="match status" value="1"/>
</dbReference>
<dbReference type="InterPro" id="IPR000719">
    <property type="entry name" value="Prot_kinase_dom"/>
</dbReference>
<sequence length="77" mass="8835">MQIEEWTHAFELILVEPLYRSWKEPPFVMVAEGFSFILQALKGLEYMHAHNVAHGDAHMGNLLMDPKPIFPDSFHGA</sequence>
<dbReference type="Gene3D" id="1.10.510.10">
    <property type="entry name" value="Transferase(Phosphotransferase) domain 1"/>
    <property type="match status" value="1"/>
</dbReference>
<keyword evidence="3" id="KW-1185">Reference proteome</keyword>
<evidence type="ECO:0000313" key="3">
    <source>
        <dbReference type="Proteomes" id="UP000076842"/>
    </source>
</evidence>
<evidence type="ECO:0000259" key="1">
    <source>
        <dbReference type="PROSITE" id="PS50011"/>
    </source>
</evidence>
<dbReference type="OrthoDB" id="5987198at2759"/>
<gene>
    <name evidence="2" type="ORF">CALCODRAFT_480181</name>
</gene>